<dbReference type="Proteomes" id="UP000192923">
    <property type="component" value="Unassembled WGS sequence"/>
</dbReference>
<dbReference type="GO" id="GO:0016757">
    <property type="term" value="F:glycosyltransferase activity"/>
    <property type="evidence" value="ECO:0007669"/>
    <property type="project" value="UniProtKB-KW"/>
</dbReference>
<dbReference type="AlphaFoldDB" id="A0A1Y6D0U3"/>
<dbReference type="PANTHER" id="PTHR43179">
    <property type="entry name" value="RHAMNOSYLTRANSFERASE WBBL"/>
    <property type="match status" value="1"/>
</dbReference>
<evidence type="ECO:0000313" key="5">
    <source>
        <dbReference type="EMBL" id="SMF93595.1"/>
    </source>
</evidence>
<evidence type="ECO:0000256" key="1">
    <source>
        <dbReference type="ARBA" id="ARBA00006739"/>
    </source>
</evidence>
<dbReference type="InterPro" id="IPR029044">
    <property type="entry name" value="Nucleotide-diphossugar_trans"/>
</dbReference>
<keyword evidence="6" id="KW-1185">Reference proteome</keyword>
<protein>
    <submittedName>
        <fullName evidence="5">Glycosyltransferase, GT2 family</fullName>
    </submittedName>
</protein>
<dbReference type="RefSeq" id="WP_085210303.1">
    <property type="nucleotide sequence ID" value="NZ_FXAM01000001.1"/>
</dbReference>
<dbReference type="Gene3D" id="3.90.550.10">
    <property type="entry name" value="Spore Coat Polysaccharide Biosynthesis Protein SpsA, Chain A"/>
    <property type="match status" value="1"/>
</dbReference>
<dbReference type="PANTHER" id="PTHR43179:SF12">
    <property type="entry name" value="GALACTOFURANOSYLTRANSFERASE GLFT2"/>
    <property type="match status" value="1"/>
</dbReference>
<reference evidence="5 6" key="1">
    <citation type="submission" date="2016-12" db="EMBL/GenBank/DDBJ databases">
        <authorList>
            <person name="Song W.-J."/>
            <person name="Kurnit D.M."/>
        </authorList>
    </citation>
    <scope>NUCLEOTIDE SEQUENCE [LARGE SCALE GENOMIC DNA]</scope>
    <source>
        <strain evidence="5 6">175</strain>
    </source>
</reference>
<keyword evidence="3 5" id="KW-0808">Transferase</keyword>
<comment type="similarity">
    <text evidence="1">Belongs to the glycosyltransferase 2 family.</text>
</comment>
<sequence length="321" mass="35826">MSALDFPPISLIIPNFNGSALLKANLPAVLRAAADYPGTAAVIVVDDGSRDDSAALVRSEFPQVTLIEHPVNQGFAEAIHSGVAAAPTEVLVFLNSDVSPAQDFLAPLVGHFERPEIFSVTPLVLDKQGGCNEVSWRCYHLQSGRFRAMQWAPPAIFNHPWKTLFASGGSMMLRKSMFTALGGFLPIFKPFYSEDFDLGLRAWRRGWISLLEPRSRVVHDSGSGSIKTNIAAKYIRAVRIRNHFLLEWLHLPARDIWLRLLPGYLWRSASRLVTFNWVYFAGLAGALIRLPEALRLRTEIQASATLDFWTLMADIEHSQHH</sequence>
<evidence type="ECO:0000256" key="2">
    <source>
        <dbReference type="ARBA" id="ARBA00022676"/>
    </source>
</evidence>
<proteinExistence type="inferred from homology"/>
<organism evidence="5 6">
    <name type="scientific">Methylomagnum ishizawai</name>
    <dbReference type="NCBI Taxonomy" id="1760988"/>
    <lineage>
        <taxon>Bacteria</taxon>
        <taxon>Pseudomonadati</taxon>
        <taxon>Pseudomonadota</taxon>
        <taxon>Gammaproteobacteria</taxon>
        <taxon>Methylococcales</taxon>
        <taxon>Methylococcaceae</taxon>
        <taxon>Methylomagnum</taxon>
    </lineage>
</organism>
<dbReference type="SUPFAM" id="SSF53448">
    <property type="entry name" value="Nucleotide-diphospho-sugar transferases"/>
    <property type="match status" value="1"/>
</dbReference>
<dbReference type="InterPro" id="IPR001173">
    <property type="entry name" value="Glyco_trans_2-like"/>
</dbReference>
<gene>
    <name evidence="5" type="ORF">SAMN02949497_0882</name>
</gene>
<evidence type="ECO:0000313" key="6">
    <source>
        <dbReference type="Proteomes" id="UP000192923"/>
    </source>
</evidence>
<evidence type="ECO:0000259" key="4">
    <source>
        <dbReference type="Pfam" id="PF00535"/>
    </source>
</evidence>
<feature type="domain" description="Glycosyltransferase 2-like" evidence="4">
    <location>
        <begin position="10"/>
        <end position="179"/>
    </location>
</feature>
<dbReference type="Pfam" id="PF00535">
    <property type="entry name" value="Glycos_transf_2"/>
    <property type="match status" value="1"/>
</dbReference>
<keyword evidence="2" id="KW-0328">Glycosyltransferase</keyword>
<dbReference type="OrthoDB" id="9807209at2"/>
<dbReference type="EMBL" id="FXAM01000001">
    <property type="protein sequence ID" value="SMF93595.1"/>
    <property type="molecule type" value="Genomic_DNA"/>
</dbReference>
<accession>A0A1Y6D0U3</accession>
<name>A0A1Y6D0U3_9GAMM</name>
<dbReference type="STRING" id="1760988.SAMN02949497_0882"/>
<evidence type="ECO:0000256" key="3">
    <source>
        <dbReference type="ARBA" id="ARBA00022679"/>
    </source>
</evidence>